<dbReference type="GO" id="GO:0016758">
    <property type="term" value="F:hexosyltransferase activity"/>
    <property type="evidence" value="ECO:0007669"/>
    <property type="project" value="TreeGrafter"/>
</dbReference>
<feature type="domain" description="Glycosyl transferase family 1" evidence="1">
    <location>
        <begin position="222"/>
        <end position="389"/>
    </location>
</feature>
<dbReference type="PANTHER" id="PTHR45947">
    <property type="entry name" value="SULFOQUINOVOSYL TRANSFERASE SQD2"/>
    <property type="match status" value="1"/>
</dbReference>
<dbReference type="Gene3D" id="3.40.50.2000">
    <property type="entry name" value="Glycogen Phosphorylase B"/>
    <property type="match status" value="2"/>
</dbReference>
<dbReference type="Pfam" id="PF00534">
    <property type="entry name" value="Glycos_transf_1"/>
    <property type="match status" value="1"/>
</dbReference>
<organism evidence="3">
    <name type="scientific">Caulobacter sp. 73W</name>
    <dbReference type="NCBI Taxonomy" id="3161137"/>
    <lineage>
        <taxon>Bacteria</taxon>
        <taxon>Pseudomonadati</taxon>
        <taxon>Pseudomonadota</taxon>
        <taxon>Alphaproteobacteria</taxon>
        <taxon>Caulobacterales</taxon>
        <taxon>Caulobacteraceae</taxon>
        <taxon>Caulobacter</taxon>
    </lineage>
</organism>
<evidence type="ECO:0000313" key="3">
    <source>
        <dbReference type="EMBL" id="XDO98327.1"/>
    </source>
</evidence>
<gene>
    <name evidence="3" type="ORF">ABOZ73_07905</name>
</gene>
<evidence type="ECO:0000259" key="1">
    <source>
        <dbReference type="Pfam" id="PF00534"/>
    </source>
</evidence>
<protein>
    <submittedName>
        <fullName evidence="3">WcaI family glycosyltransferase</fullName>
    </submittedName>
</protein>
<feature type="domain" description="Glycosyltransferase subfamily 4-like N-terminal" evidence="2">
    <location>
        <begin position="20"/>
        <end position="207"/>
    </location>
</feature>
<dbReference type="NCBIfam" id="NF007640">
    <property type="entry name" value="PRK10307.1"/>
    <property type="match status" value="1"/>
</dbReference>
<dbReference type="AlphaFoldDB" id="A0AB39KWF3"/>
<proteinExistence type="predicted"/>
<dbReference type="CDD" id="cd03794">
    <property type="entry name" value="GT4_WbuB-like"/>
    <property type="match status" value="1"/>
</dbReference>
<dbReference type="InterPro" id="IPR001296">
    <property type="entry name" value="Glyco_trans_1"/>
</dbReference>
<dbReference type="InterPro" id="IPR050194">
    <property type="entry name" value="Glycosyltransferase_grp1"/>
</dbReference>
<dbReference type="PANTHER" id="PTHR45947:SF3">
    <property type="entry name" value="SULFOQUINOVOSYL TRANSFERASE SQD2"/>
    <property type="match status" value="1"/>
</dbReference>
<dbReference type="InterPro" id="IPR028098">
    <property type="entry name" value="Glyco_trans_4-like_N"/>
</dbReference>
<dbReference type="Pfam" id="PF13579">
    <property type="entry name" value="Glyco_trans_4_4"/>
    <property type="match status" value="1"/>
</dbReference>
<name>A0AB39KWF3_9CAUL</name>
<dbReference type="SUPFAM" id="SSF53756">
    <property type="entry name" value="UDP-Glycosyltransferase/glycogen phosphorylase"/>
    <property type="match status" value="1"/>
</dbReference>
<accession>A0AB39KWF3</accession>
<reference evidence="3" key="1">
    <citation type="submission" date="2024-06" db="EMBL/GenBank/DDBJ databases">
        <title>Caulobacter inopinatus, sp. nov.</title>
        <authorList>
            <person name="Donachie S.P."/>
        </authorList>
    </citation>
    <scope>NUCLEOTIDE SEQUENCE</scope>
    <source>
        <strain evidence="3">73W</strain>
    </source>
</reference>
<evidence type="ECO:0000259" key="2">
    <source>
        <dbReference type="Pfam" id="PF13579"/>
    </source>
</evidence>
<dbReference type="EMBL" id="CP158375">
    <property type="protein sequence ID" value="XDO98327.1"/>
    <property type="molecule type" value="Genomic_DNA"/>
</dbReference>
<dbReference type="RefSeq" id="WP_369062139.1">
    <property type="nucleotide sequence ID" value="NZ_CP158375.1"/>
</dbReference>
<sequence length="412" mass="44288">MFSPKRILIVALNYAPELVGCAKYTTELAEDLACRGHKVEVVCAPPYYPHWRVLAGYSGARWTSEHINGVRVNRAPLYVPPRPTGLKRIIHLASFGLSAGPAAVFAARRLRPDVVFTVAPTLASSMTALLSAQITGAKKWLHIQDFEVDAAFELGLLGSARSRAFALKAEKALLNSFDIVSTISPAMAALLGSKGVPTNRVVEFRNWVDVDAISMHPESATNLRAELQIGPDKVVALYSGNMAAKQGIEMLAEVARGAAASNPKLVFLFCGDGPAKGELEHRSSGLGNVRFLPLQPLERLSELLATADIHLLPQRPEAADLVLPSKLTGMLASGRPVVAMAPNGSGLAQEVEGCGIVVQPTAPAMAEAVFALSNNPTLRKELGTQGRRRAEERWRKSAIIDGFERHLSELQS</sequence>